<organism evidence="8 9">
    <name type="scientific">Chloroflexus aurantiacus (strain ATCC 29366 / DSM 635 / J-10-fl)</name>
    <dbReference type="NCBI Taxonomy" id="324602"/>
    <lineage>
        <taxon>Bacteria</taxon>
        <taxon>Bacillati</taxon>
        <taxon>Chloroflexota</taxon>
        <taxon>Chloroflexia</taxon>
        <taxon>Chloroflexales</taxon>
        <taxon>Chloroflexineae</taxon>
        <taxon>Chloroflexaceae</taxon>
        <taxon>Chloroflexus</taxon>
    </lineage>
</organism>
<evidence type="ECO:0000256" key="5">
    <source>
        <dbReference type="ARBA" id="ARBA00022975"/>
    </source>
</evidence>
<comment type="function">
    <text evidence="6">Catalyzes the transfer of a ribosyl phosphate group from 5-phosphoribose 1-diphosphate to orotate, leading to the formation of orotidine monophosphate (OMP).</text>
</comment>
<dbReference type="CDD" id="cd06223">
    <property type="entry name" value="PRTases_typeI"/>
    <property type="match status" value="1"/>
</dbReference>
<feature type="binding site" description="in other chain" evidence="6">
    <location>
        <begin position="126"/>
        <end position="134"/>
    </location>
    <ligand>
        <name>5-phospho-alpha-D-ribose 1-diphosphate</name>
        <dbReference type="ChEBI" id="CHEBI:58017"/>
        <note>ligand shared between dimeric partners</note>
    </ligand>
</feature>
<evidence type="ECO:0000256" key="2">
    <source>
        <dbReference type="ARBA" id="ARBA00011971"/>
    </source>
</evidence>
<proteinExistence type="inferred from homology"/>
<evidence type="ECO:0000313" key="8">
    <source>
        <dbReference type="EMBL" id="ABY37103.1"/>
    </source>
</evidence>
<dbReference type="EnsemblBacteria" id="ABY37103">
    <property type="protein sequence ID" value="ABY37103"/>
    <property type="gene ID" value="Caur_3926"/>
</dbReference>
<gene>
    <name evidence="6" type="primary">pyrE</name>
    <name evidence="8" type="ordered locus">Caur_3926</name>
</gene>
<dbReference type="InterPro" id="IPR029057">
    <property type="entry name" value="PRTase-like"/>
</dbReference>
<dbReference type="GO" id="GO:0006222">
    <property type="term" value="P:UMP biosynthetic process"/>
    <property type="evidence" value="ECO:0000318"/>
    <property type="project" value="GO_Central"/>
</dbReference>
<dbReference type="eggNOG" id="COG0461">
    <property type="taxonomic scope" value="Bacteria"/>
</dbReference>
<sequence length="219" mass="22625">MTEANLLTILQELGAIVTNDHIVYTSGRHGSSYVNKDALYPHTAAASMVGAALAGHFATAGVETVAGPTIGGVIMAQWTAHHLSQICGREVLAVYAEEEQHDTGKRRVFRRGYDAHIAGKRVLVVEDVITTGGSVRLVVEAVTAAGGVVVGVGALCNRGGISAADLGIPQLVALTELPLESYPAETCPLCAAGVPVNTRLGKGAAYVRNLTTNPSSPTS</sequence>
<dbReference type="InParanoid" id="A9WDI4"/>
<dbReference type="PANTHER" id="PTHR19278:SF9">
    <property type="entry name" value="URIDINE 5'-MONOPHOSPHATE SYNTHASE"/>
    <property type="match status" value="1"/>
</dbReference>
<comment type="caution">
    <text evidence="6">Lacks conserved residue(s) required for the propagation of feature annotation.</text>
</comment>
<comment type="subunit">
    <text evidence="6">Homodimer.</text>
</comment>
<dbReference type="GO" id="GO:0004588">
    <property type="term" value="F:orotate phosphoribosyltransferase activity"/>
    <property type="evidence" value="ECO:0000318"/>
    <property type="project" value="GO_Central"/>
</dbReference>
<accession>A9WDI4</accession>
<dbReference type="RefSeq" id="WP_012259756.1">
    <property type="nucleotide sequence ID" value="NC_010175.1"/>
</dbReference>
<feature type="binding site" evidence="6">
    <location>
        <position position="130"/>
    </location>
    <ligand>
        <name>orotate</name>
        <dbReference type="ChEBI" id="CHEBI:30839"/>
    </ligand>
</feature>
<dbReference type="PANTHER" id="PTHR19278">
    <property type="entry name" value="OROTATE PHOSPHORIBOSYLTRANSFERASE"/>
    <property type="match status" value="1"/>
</dbReference>
<dbReference type="Proteomes" id="UP000002008">
    <property type="component" value="Chromosome"/>
</dbReference>
<dbReference type="STRING" id="324602.Caur_3926"/>
<comment type="similarity">
    <text evidence="6">Belongs to the purine/pyrimidine phosphoribosyltransferase family. PyrE subfamily.</text>
</comment>
<dbReference type="SUPFAM" id="SSF53271">
    <property type="entry name" value="PRTase-like"/>
    <property type="match status" value="1"/>
</dbReference>
<dbReference type="UniPathway" id="UPA00070">
    <property type="reaction ID" value="UER00119"/>
</dbReference>
<keyword evidence="3 6" id="KW-0328">Glycosyltransferase</keyword>
<keyword evidence="5 6" id="KW-0665">Pyrimidine biosynthesis</keyword>
<evidence type="ECO:0000256" key="6">
    <source>
        <dbReference type="HAMAP-Rule" id="MF_01208"/>
    </source>
</evidence>
<comment type="catalytic activity">
    <reaction evidence="6">
        <text>orotidine 5'-phosphate + diphosphate = orotate + 5-phospho-alpha-D-ribose 1-diphosphate</text>
        <dbReference type="Rhea" id="RHEA:10380"/>
        <dbReference type="ChEBI" id="CHEBI:30839"/>
        <dbReference type="ChEBI" id="CHEBI:33019"/>
        <dbReference type="ChEBI" id="CHEBI:57538"/>
        <dbReference type="ChEBI" id="CHEBI:58017"/>
        <dbReference type="EC" id="2.4.2.10"/>
    </reaction>
</comment>
<comment type="cofactor">
    <cofactor evidence="6">
        <name>Mg(2+)</name>
        <dbReference type="ChEBI" id="CHEBI:18420"/>
    </cofactor>
</comment>
<reference evidence="9" key="1">
    <citation type="journal article" date="2011" name="BMC Genomics">
        <title>Complete genome sequence of the filamentous anoxygenic phototrophic bacterium Chloroflexus aurantiacus.</title>
        <authorList>
            <person name="Tang K.H."/>
            <person name="Barry K."/>
            <person name="Chertkov O."/>
            <person name="Dalin E."/>
            <person name="Han C.S."/>
            <person name="Hauser L.J."/>
            <person name="Honchak B.M."/>
            <person name="Karbach L.E."/>
            <person name="Land M.L."/>
            <person name="Lapidus A."/>
            <person name="Larimer F.W."/>
            <person name="Mikhailova N."/>
            <person name="Pitluck S."/>
            <person name="Pierson B.K."/>
            <person name="Blankenship R.E."/>
        </authorList>
    </citation>
    <scope>NUCLEOTIDE SEQUENCE [LARGE SCALE GENOMIC DNA]</scope>
    <source>
        <strain evidence="9">ATCC 29366 / DSM 635 / J-10-fl</strain>
    </source>
</reference>
<evidence type="ECO:0000256" key="4">
    <source>
        <dbReference type="ARBA" id="ARBA00022679"/>
    </source>
</evidence>
<evidence type="ECO:0000313" key="9">
    <source>
        <dbReference type="Proteomes" id="UP000002008"/>
    </source>
</evidence>
<keyword evidence="6" id="KW-0460">Magnesium</keyword>
<feature type="domain" description="Phosphoribosyltransferase" evidence="7">
    <location>
        <begin position="37"/>
        <end position="159"/>
    </location>
</feature>
<dbReference type="Pfam" id="PF00156">
    <property type="entry name" value="Pribosyltran"/>
    <property type="match status" value="1"/>
</dbReference>
<dbReference type="InterPro" id="IPR000836">
    <property type="entry name" value="PRTase_dom"/>
</dbReference>
<dbReference type="AlphaFoldDB" id="A9WDI4"/>
<dbReference type="InterPro" id="IPR023031">
    <property type="entry name" value="OPRT"/>
</dbReference>
<feature type="binding site" evidence="6">
    <location>
        <position position="158"/>
    </location>
    <ligand>
        <name>orotate</name>
        <dbReference type="ChEBI" id="CHEBI:30839"/>
    </ligand>
</feature>
<evidence type="ECO:0000256" key="1">
    <source>
        <dbReference type="ARBA" id="ARBA00004889"/>
    </source>
</evidence>
<dbReference type="GO" id="GO:0044205">
    <property type="term" value="P:'de novo' UMP biosynthetic process"/>
    <property type="evidence" value="ECO:0007669"/>
    <property type="project" value="UniProtKB-UniRule"/>
</dbReference>
<dbReference type="HOGENOM" id="CLU_074878_3_0_0"/>
<dbReference type="GO" id="GO:0000287">
    <property type="term" value="F:magnesium ion binding"/>
    <property type="evidence" value="ECO:0007669"/>
    <property type="project" value="UniProtKB-UniRule"/>
</dbReference>
<dbReference type="GO" id="GO:0019856">
    <property type="term" value="P:pyrimidine nucleobase biosynthetic process"/>
    <property type="evidence" value="ECO:0000318"/>
    <property type="project" value="GO_Central"/>
</dbReference>
<keyword evidence="9" id="KW-1185">Reference proteome</keyword>
<protein>
    <recommendedName>
        <fullName evidence="2 6">Orotate phosphoribosyltransferase</fullName>
        <shortName evidence="6">OPRT</shortName>
        <shortName evidence="6">OPRTase</shortName>
        <ecNumber evidence="2 6">2.4.2.10</ecNumber>
    </recommendedName>
</protein>
<dbReference type="HAMAP" id="MF_01208">
    <property type="entry name" value="PyrE"/>
    <property type="match status" value="1"/>
</dbReference>
<dbReference type="EMBL" id="CP000909">
    <property type="protein sequence ID" value="ABY37103.1"/>
    <property type="molecule type" value="Genomic_DNA"/>
</dbReference>
<dbReference type="PATRIC" id="fig|324602.8.peg.4401"/>
<dbReference type="Gene3D" id="3.40.50.2020">
    <property type="match status" value="1"/>
</dbReference>
<comment type="pathway">
    <text evidence="1 6">Pyrimidine metabolism; UMP biosynthesis via de novo pathway; UMP from orotate: step 1/2.</text>
</comment>
<dbReference type="EC" id="2.4.2.10" evidence="2 6"/>
<dbReference type="KEGG" id="cau:Caur_3926"/>
<evidence type="ECO:0000259" key="7">
    <source>
        <dbReference type="Pfam" id="PF00156"/>
    </source>
</evidence>
<name>A9WDI4_CHLAA</name>
<evidence type="ECO:0000256" key="3">
    <source>
        <dbReference type="ARBA" id="ARBA00022676"/>
    </source>
</evidence>
<keyword evidence="4 6" id="KW-0808">Transferase</keyword>